<dbReference type="Gene3D" id="1.10.10.60">
    <property type="entry name" value="Homeodomain-like"/>
    <property type="match status" value="1"/>
</dbReference>
<reference evidence="1 2" key="1">
    <citation type="submission" date="2017-05" db="EMBL/GenBank/DDBJ databases">
        <title>The Genome Sequence of Enterococcus faecium 6F2_DIV0138.</title>
        <authorList>
            <consortium name="The Broad Institute Genomics Platform"/>
            <consortium name="The Broad Institute Genomic Center for Infectious Diseases"/>
            <person name="Earl A."/>
            <person name="Manson A."/>
            <person name="Schwartman J."/>
            <person name="Gilmore M."/>
            <person name="Abouelleil A."/>
            <person name="Cao P."/>
            <person name="Chapman S."/>
            <person name="Cusick C."/>
            <person name="Shea T."/>
            <person name="Young S."/>
            <person name="Neafsey D."/>
            <person name="Nusbaum C."/>
            <person name="Birren B."/>
        </authorList>
    </citation>
    <scope>NUCLEOTIDE SEQUENCE [LARGE SCALE GENOMIC DNA]</scope>
    <source>
        <strain evidence="1 2">6F2_DIV0138</strain>
    </source>
</reference>
<protein>
    <recommendedName>
        <fullName evidence="3">Homeodomain phBC6A51-type domain-containing protein</fullName>
    </recommendedName>
</protein>
<dbReference type="AlphaFoldDB" id="A0AB73P7Y1"/>
<proteinExistence type="predicted"/>
<organism evidence="1 2">
    <name type="scientific">Enterococcus faecium</name>
    <name type="common">Streptococcus faecium</name>
    <dbReference type="NCBI Taxonomy" id="1352"/>
    <lineage>
        <taxon>Bacteria</taxon>
        <taxon>Bacillati</taxon>
        <taxon>Bacillota</taxon>
        <taxon>Bacilli</taxon>
        <taxon>Lactobacillales</taxon>
        <taxon>Enterococcaceae</taxon>
        <taxon>Enterococcus</taxon>
    </lineage>
</organism>
<evidence type="ECO:0000313" key="2">
    <source>
        <dbReference type="Proteomes" id="UP000194737"/>
    </source>
</evidence>
<name>A0AB73P7Y1_ENTFC</name>
<evidence type="ECO:0000313" key="1">
    <source>
        <dbReference type="EMBL" id="OTO00443.1"/>
    </source>
</evidence>
<evidence type="ECO:0008006" key="3">
    <source>
        <dbReference type="Google" id="ProtNLM"/>
    </source>
</evidence>
<comment type="caution">
    <text evidence="1">The sequence shown here is derived from an EMBL/GenBank/DDBJ whole genome shotgun (WGS) entry which is preliminary data.</text>
</comment>
<gene>
    <name evidence="1" type="ORF">A5804_001953</name>
</gene>
<sequence length="133" mass="15414">MAQQNQANQFMDKKERERLMKECAIMLIIKRMKKVEVAEDLGLTVQTITKWTLHDDTYQRIANEIAHRYFTDLIGDSIYTVKKLLNARSEKVRLDAANSILDRAGLKPIEKVDATHDVNFEIVIGEYADDEEE</sequence>
<dbReference type="RefSeq" id="WP_086324919.1">
    <property type="nucleotide sequence ID" value="NZ_NGLB01000001.1"/>
</dbReference>
<accession>A0AB73P7Y1</accession>
<dbReference type="EMBL" id="NGLB01000001">
    <property type="protein sequence ID" value="OTO00443.1"/>
    <property type="molecule type" value="Genomic_DNA"/>
</dbReference>
<dbReference type="Proteomes" id="UP000194737">
    <property type="component" value="Unassembled WGS sequence"/>
</dbReference>